<dbReference type="Gene3D" id="3.30.420.10">
    <property type="entry name" value="Ribonuclease H-like superfamily/Ribonuclease H"/>
    <property type="match status" value="1"/>
</dbReference>
<reference evidence="1" key="1">
    <citation type="submission" date="2023-10" db="EMBL/GenBank/DDBJ databases">
        <title>Genome assembly of Pristionchus species.</title>
        <authorList>
            <person name="Yoshida K."/>
            <person name="Sommer R.J."/>
        </authorList>
    </citation>
    <scope>NUCLEOTIDE SEQUENCE</scope>
    <source>
        <strain evidence="1">RS5133</strain>
    </source>
</reference>
<protein>
    <recommendedName>
        <fullName evidence="3">Transposase</fullName>
    </recommendedName>
</protein>
<dbReference type="PANTHER" id="PTHR23022:SF135">
    <property type="entry name" value="SI:DKEY-77F5.3"/>
    <property type="match status" value="1"/>
</dbReference>
<feature type="non-terminal residue" evidence="1">
    <location>
        <position position="1"/>
    </location>
</feature>
<dbReference type="Proteomes" id="UP001432322">
    <property type="component" value="Unassembled WGS sequence"/>
</dbReference>
<gene>
    <name evidence="1" type="ORF">PFISCL1PPCAC_17048</name>
</gene>
<evidence type="ECO:0000313" key="1">
    <source>
        <dbReference type="EMBL" id="GMT25751.1"/>
    </source>
</evidence>
<evidence type="ECO:0008006" key="3">
    <source>
        <dbReference type="Google" id="ProtNLM"/>
    </source>
</evidence>
<dbReference type="EMBL" id="BTSY01000004">
    <property type="protein sequence ID" value="GMT25751.1"/>
    <property type="molecule type" value="Genomic_DNA"/>
</dbReference>
<organism evidence="1 2">
    <name type="scientific">Pristionchus fissidentatus</name>
    <dbReference type="NCBI Taxonomy" id="1538716"/>
    <lineage>
        <taxon>Eukaryota</taxon>
        <taxon>Metazoa</taxon>
        <taxon>Ecdysozoa</taxon>
        <taxon>Nematoda</taxon>
        <taxon>Chromadorea</taxon>
        <taxon>Rhabditida</taxon>
        <taxon>Rhabditina</taxon>
        <taxon>Diplogasteromorpha</taxon>
        <taxon>Diplogasteroidea</taxon>
        <taxon>Neodiplogasteridae</taxon>
        <taxon>Pristionchus</taxon>
    </lineage>
</organism>
<dbReference type="InterPro" id="IPR052338">
    <property type="entry name" value="Transposase_5"/>
</dbReference>
<dbReference type="PANTHER" id="PTHR23022">
    <property type="entry name" value="TRANSPOSABLE ELEMENT-RELATED"/>
    <property type="match status" value="1"/>
</dbReference>
<feature type="non-terminal residue" evidence="1">
    <location>
        <position position="207"/>
    </location>
</feature>
<dbReference type="AlphaFoldDB" id="A0AAV5W1Q4"/>
<accession>A0AAV5W1Q4</accession>
<evidence type="ECO:0000313" key="2">
    <source>
        <dbReference type="Proteomes" id="UP001432322"/>
    </source>
</evidence>
<sequence length="207" mass="24241">DRISSATVRRILLNKGDNFRKPYAPRSVPIEMHPRVKKIVDDLYEEESTRTTTEIIETIKEKLGLAVYDTNQFQVKKEVVAIIRQELGLRQYRVRYGHAVRLINQLIRLVYCEKMLEKVGQFLTHTFTDESYIQVGKNSQTCFVKNRFQARKAAPKHAAKLLIWGGISVRGPCPLKVLRGKEVNVDSPKYQQILHEKYLQWSRFDFY</sequence>
<dbReference type="GO" id="GO:0003676">
    <property type="term" value="F:nucleic acid binding"/>
    <property type="evidence" value="ECO:0007669"/>
    <property type="project" value="InterPro"/>
</dbReference>
<proteinExistence type="predicted"/>
<name>A0AAV5W1Q4_9BILA</name>
<keyword evidence="2" id="KW-1185">Reference proteome</keyword>
<comment type="caution">
    <text evidence="1">The sequence shown here is derived from an EMBL/GenBank/DDBJ whole genome shotgun (WGS) entry which is preliminary data.</text>
</comment>
<dbReference type="InterPro" id="IPR036397">
    <property type="entry name" value="RNaseH_sf"/>
</dbReference>